<dbReference type="GO" id="GO:0042407">
    <property type="term" value="P:cristae formation"/>
    <property type="evidence" value="ECO:0007669"/>
    <property type="project" value="TreeGrafter"/>
</dbReference>
<comment type="subunit">
    <text evidence="7">Component of the mitochondrial contact site and cristae organizing system (MICOS) complex.</text>
</comment>
<evidence type="ECO:0000256" key="6">
    <source>
        <dbReference type="ARBA" id="ARBA00023136"/>
    </source>
</evidence>
<feature type="region of interest" description="Disordered" evidence="8">
    <location>
        <begin position="25"/>
        <end position="45"/>
    </location>
</feature>
<dbReference type="PANTHER" id="PTHR15415:SF7">
    <property type="entry name" value="MICOS COMPLEX SUBUNIT MIC60"/>
    <property type="match status" value="1"/>
</dbReference>
<evidence type="ECO:0000256" key="7">
    <source>
        <dbReference type="RuleBase" id="RU363000"/>
    </source>
</evidence>
<keyword evidence="2 7" id="KW-0812">Transmembrane</keyword>
<organism evidence="9">
    <name type="scientific">Clastoptera arizonana</name>
    <name type="common">Arizona spittle bug</name>
    <dbReference type="NCBI Taxonomy" id="38151"/>
    <lineage>
        <taxon>Eukaryota</taxon>
        <taxon>Metazoa</taxon>
        <taxon>Ecdysozoa</taxon>
        <taxon>Arthropoda</taxon>
        <taxon>Hexapoda</taxon>
        <taxon>Insecta</taxon>
        <taxon>Pterygota</taxon>
        <taxon>Neoptera</taxon>
        <taxon>Paraneoptera</taxon>
        <taxon>Hemiptera</taxon>
        <taxon>Auchenorrhyncha</taxon>
        <taxon>Cercopoidea</taxon>
        <taxon>Clastopteridae</taxon>
        <taxon>Clastoptera</taxon>
    </lineage>
</organism>
<evidence type="ECO:0000256" key="4">
    <source>
        <dbReference type="ARBA" id="ARBA00022989"/>
    </source>
</evidence>
<reference evidence="9" key="1">
    <citation type="submission" date="2015-12" db="EMBL/GenBank/DDBJ databases">
        <title>De novo transcriptome assembly of four potential Pierce s Disease insect vectors from Arizona vineyards.</title>
        <authorList>
            <person name="Tassone E.E."/>
        </authorList>
    </citation>
    <scope>NUCLEOTIDE SEQUENCE</scope>
</reference>
<evidence type="ECO:0000313" key="9">
    <source>
        <dbReference type="EMBL" id="JAS34348.1"/>
    </source>
</evidence>
<evidence type="ECO:0000256" key="5">
    <source>
        <dbReference type="ARBA" id="ARBA00023128"/>
    </source>
</evidence>
<evidence type="ECO:0000256" key="1">
    <source>
        <dbReference type="ARBA" id="ARBA00010877"/>
    </source>
</evidence>
<keyword evidence="5 7" id="KW-0496">Mitochondrion</keyword>
<gene>
    <name evidence="9" type="ORF">g.13326</name>
</gene>
<accession>A0A1B6E8T4</accession>
<protein>
    <recommendedName>
        <fullName evidence="7">MICOS complex subunit MIC60</fullName>
    </recommendedName>
    <alternativeName>
        <fullName evidence="7">Mitofilin</fullName>
    </alternativeName>
</protein>
<dbReference type="GO" id="GO:0061617">
    <property type="term" value="C:MICOS complex"/>
    <property type="evidence" value="ECO:0007669"/>
    <property type="project" value="TreeGrafter"/>
</dbReference>
<keyword evidence="3 7" id="KW-0999">Mitochondrion inner membrane</keyword>
<proteinExistence type="inferred from homology"/>
<keyword evidence="6" id="KW-0472">Membrane</keyword>
<dbReference type="PANTHER" id="PTHR15415">
    <property type="entry name" value="MITOFILIN"/>
    <property type="match status" value="1"/>
</dbReference>
<comment type="subcellular location">
    <subcellularLocation>
        <location evidence="7">Mitochondrion inner membrane</location>
        <topology evidence="7">Single-pass membrane protein</topology>
    </subcellularLocation>
</comment>
<evidence type="ECO:0000256" key="8">
    <source>
        <dbReference type="SAM" id="MobiDB-lite"/>
    </source>
</evidence>
<evidence type="ECO:0000256" key="3">
    <source>
        <dbReference type="ARBA" id="ARBA00022792"/>
    </source>
</evidence>
<name>A0A1B6E8T4_9HEMI</name>
<comment type="function">
    <text evidence="7">Component of the MICOS complex, a large protein complex of the mitochondrial inner membrane that plays crucial roles in the maintenance of crista junctions, inner membrane architecture, and formation of contact sites to the outer membrane.</text>
</comment>
<dbReference type="InterPro" id="IPR019133">
    <property type="entry name" value="MIC60"/>
</dbReference>
<dbReference type="Pfam" id="PF09731">
    <property type="entry name" value="Mitofilin"/>
    <property type="match status" value="1"/>
</dbReference>
<comment type="similarity">
    <text evidence="1 7">Belongs to the MICOS complex subunit Mic60 family.</text>
</comment>
<evidence type="ECO:0000256" key="2">
    <source>
        <dbReference type="ARBA" id="ARBA00022692"/>
    </source>
</evidence>
<keyword evidence="4" id="KW-1133">Transmembrane helix</keyword>
<dbReference type="AlphaFoldDB" id="A0A1B6E8T4"/>
<sequence>MFRLLLKKCCNTNNLTNQGRFQIYPNRISRQPRRGTGSSHDLKPYPPTKSKKKYVYALGVLLAGATGTVTYAKYDPEFRKNLTENVPGTDKIIKFAFQEEKSYSENIDEFTQYIESISQNMDDFMKYVNSLYENINGFTKDSTSRINKITGNLFGHTDEKPELSEISVAVPKEQEKTSIVKQKDTVKLLEEKVSSRDETDVQNSVNQLGDNVLAAIEEVKTAVKEQADNITKLVDKSIDNEESDVWKKIEIRKEEKQKIIDDVQKKLLIVKENFDKKRSQLSNQNSIKSVIDDISEAMKDLELEKNYLAASEKFANDVQNSRSRINSQLKSLFPGLNVDNKGSKLTPAEVDLFMLYAYSTISNVQKEIKKINHIRNTRLRDALQKLNINAEDLDPRIEKALMKERAKYEAEFQKRKAEIKEKYDKELIEQLKQQTKAHHEFLEEALIEKSEEVEKRIKGKLLQQFEEEKKRYDSSLMTMVTKMKVLNEAVQSRMRQEQRADKARELWASCQDLINLLKSSESDSELKPLNIQISNIQKASVKGDEFVDAVIATIPKKAVSRGVFSEYLLKNRFEKVESIAKRVAQVPEGGTSLPFLFLAFLQSFFILQAIEPIPTHELANKPIDITKLSNYDILQRARYWMDRGDYQLALRYMNLLKGGAKAIAKDWMEEMTMLLETQQAANVLKAYAVASGLIYMK</sequence>
<dbReference type="EMBL" id="GEDC01002950">
    <property type="protein sequence ID" value="JAS34348.1"/>
    <property type="molecule type" value="Transcribed_RNA"/>
</dbReference>